<name>A0ACB9ANK9_CICIN</name>
<evidence type="ECO:0000313" key="1">
    <source>
        <dbReference type="EMBL" id="KAI3710973.1"/>
    </source>
</evidence>
<keyword evidence="2" id="KW-1185">Reference proteome</keyword>
<reference evidence="2" key="1">
    <citation type="journal article" date="2022" name="Mol. Ecol. Resour.">
        <title>The genomes of chicory, endive, great burdock and yacon provide insights into Asteraceae palaeo-polyploidization history and plant inulin production.</title>
        <authorList>
            <person name="Fan W."/>
            <person name="Wang S."/>
            <person name="Wang H."/>
            <person name="Wang A."/>
            <person name="Jiang F."/>
            <person name="Liu H."/>
            <person name="Zhao H."/>
            <person name="Xu D."/>
            <person name="Zhang Y."/>
        </authorList>
    </citation>
    <scope>NUCLEOTIDE SEQUENCE [LARGE SCALE GENOMIC DNA]</scope>
    <source>
        <strain evidence="2">cv. Punajuju</strain>
    </source>
</reference>
<comment type="caution">
    <text evidence="1">The sequence shown here is derived from an EMBL/GenBank/DDBJ whole genome shotgun (WGS) entry which is preliminary data.</text>
</comment>
<reference evidence="1 2" key="2">
    <citation type="journal article" date="2022" name="Mol. Ecol. Resour.">
        <title>The genomes of chicory, endive, great burdock and yacon provide insights into Asteraceae paleo-polyploidization history and plant inulin production.</title>
        <authorList>
            <person name="Fan W."/>
            <person name="Wang S."/>
            <person name="Wang H."/>
            <person name="Wang A."/>
            <person name="Jiang F."/>
            <person name="Liu H."/>
            <person name="Zhao H."/>
            <person name="Xu D."/>
            <person name="Zhang Y."/>
        </authorList>
    </citation>
    <scope>NUCLEOTIDE SEQUENCE [LARGE SCALE GENOMIC DNA]</scope>
    <source>
        <strain evidence="2">cv. Punajuju</strain>
        <tissue evidence="1">Leaves</tissue>
    </source>
</reference>
<protein>
    <submittedName>
        <fullName evidence="1">Uncharacterized protein</fullName>
    </submittedName>
</protein>
<dbReference type="Proteomes" id="UP001055811">
    <property type="component" value="Linkage Group LG07"/>
</dbReference>
<gene>
    <name evidence="1" type="ORF">L2E82_40773</name>
</gene>
<sequence>MNDIGGGQGSGITLLSDGHKGLLEAVKEMAPNAEHRLCTRHILANFHKKFKGEQYINPFWKAVNATRQPTFQAAMKEIKALDNRAYDYLMDRDPRCWSKAFFKEGMNCDAVENGVSESFNAAIIDAREKPIITMLEDIRVYVMERLYNQKVKGMGWDLAICPAIRKQLKLLKTLHRFWQTHVSGYQEFEVIQGTERYCVDLRKRECGCRIWQLTGIPCVHAMSAIASLNLDAEQYVADCYKTEAFLKAYAFNIHPLNDSSLWPQNPELDPPLPPRRRRLPGRPATKRRRDKAEKELSGKTKHTVSRFGSQKCSICKQTGHNKAKCSSKAGNQDPSNPQQTADATQDQDPINPQQTADEVPIDEVPIDDVPVDEVPIESTPAPSTPAHGVIRTARGGRVRKTSERIAKIGLKKMVIPKDGSGCSQDEPVALD</sequence>
<dbReference type="EMBL" id="CM042015">
    <property type="protein sequence ID" value="KAI3710973.1"/>
    <property type="molecule type" value="Genomic_DNA"/>
</dbReference>
<proteinExistence type="predicted"/>
<evidence type="ECO:0000313" key="2">
    <source>
        <dbReference type="Proteomes" id="UP001055811"/>
    </source>
</evidence>
<organism evidence="1 2">
    <name type="scientific">Cichorium intybus</name>
    <name type="common">Chicory</name>
    <dbReference type="NCBI Taxonomy" id="13427"/>
    <lineage>
        <taxon>Eukaryota</taxon>
        <taxon>Viridiplantae</taxon>
        <taxon>Streptophyta</taxon>
        <taxon>Embryophyta</taxon>
        <taxon>Tracheophyta</taxon>
        <taxon>Spermatophyta</taxon>
        <taxon>Magnoliopsida</taxon>
        <taxon>eudicotyledons</taxon>
        <taxon>Gunneridae</taxon>
        <taxon>Pentapetalae</taxon>
        <taxon>asterids</taxon>
        <taxon>campanulids</taxon>
        <taxon>Asterales</taxon>
        <taxon>Asteraceae</taxon>
        <taxon>Cichorioideae</taxon>
        <taxon>Cichorieae</taxon>
        <taxon>Cichoriinae</taxon>
        <taxon>Cichorium</taxon>
    </lineage>
</organism>
<accession>A0ACB9ANK9</accession>